<evidence type="ECO:0000256" key="1">
    <source>
        <dbReference type="SAM" id="Phobius"/>
    </source>
</evidence>
<accession>G9MHH6</accession>
<dbReference type="HOGENOM" id="CLU_1540272_0_0_1"/>
<gene>
    <name evidence="2" type="ORF">TRIVIDRAFT_211610</name>
</gene>
<reference evidence="2 3" key="1">
    <citation type="journal article" date="2011" name="Genome Biol.">
        <title>Comparative genome sequence analysis underscores mycoparasitism as the ancestral life style of Trichoderma.</title>
        <authorList>
            <person name="Kubicek C.P."/>
            <person name="Herrera-Estrella A."/>
            <person name="Seidl-Seiboth V."/>
            <person name="Martinez D.A."/>
            <person name="Druzhinina I.S."/>
            <person name="Thon M."/>
            <person name="Zeilinger S."/>
            <person name="Casas-Flores S."/>
            <person name="Horwitz B.A."/>
            <person name="Mukherjee P.K."/>
            <person name="Mukherjee M."/>
            <person name="Kredics L."/>
            <person name="Alcaraz L.D."/>
            <person name="Aerts A."/>
            <person name="Antal Z."/>
            <person name="Atanasova L."/>
            <person name="Cervantes-Badillo M.G."/>
            <person name="Challacombe J."/>
            <person name="Chertkov O."/>
            <person name="McCluskey K."/>
            <person name="Coulpier F."/>
            <person name="Deshpande N."/>
            <person name="von Doehren H."/>
            <person name="Ebbole D.J."/>
            <person name="Esquivel-Naranjo E.U."/>
            <person name="Fekete E."/>
            <person name="Flipphi M."/>
            <person name="Glaser F."/>
            <person name="Gomez-Rodriguez E.Y."/>
            <person name="Gruber S."/>
            <person name="Han C."/>
            <person name="Henrissat B."/>
            <person name="Hermosa R."/>
            <person name="Hernandez-Onate M."/>
            <person name="Karaffa L."/>
            <person name="Kosti I."/>
            <person name="Le Crom S."/>
            <person name="Lindquist E."/>
            <person name="Lucas S."/>
            <person name="Luebeck M."/>
            <person name="Luebeck P.S."/>
            <person name="Margeot A."/>
            <person name="Metz B."/>
            <person name="Misra M."/>
            <person name="Nevalainen H."/>
            <person name="Omann M."/>
            <person name="Packer N."/>
            <person name="Perrone G."/>
            <person name="Uresti-Rivera E.E."/>
            <person name="Salamov A."/>
            <person name="Schmoll M."/>
            <person name="Seiboth B."/>
            <person name="Shapiro H."/>
            <person name="Sukno S."/>
            <person name="Tamayo-Ramos J.A."/>
            <person name="Tisch D."/>
            <person name="Wiest A."/>
            <person name="Wilkinson H.H."/>
            <person name="Zhang M."/>
            <person name="Coutinho P.M."/>
            <person name="Kenerley C.M."/>
            <person name="Monte E."/>
            <person name="Baker S.E."/>
            <person name="Grigoriev I.V."/>
        </authorList>
    </citation>
    <scope>NUCLEOTIDE SEQUENCE [LARGE SCALE GENOMIC DNA]</scope>
    <source>
        <strain evidence="3">Gv29-8 / FGSC 10586</strain>
    </source>
</reference>
<dbReference type="GeneID" id="25790626"/>
<dbReference type="Proteomes" id="UP000007115">
    <property type="component" value="Unassembled WGS sequence"/>
</dbReference>
<feature type="transmembrane region" description="Helical" evidence="1">
    <location>
        <begin position="117"/>
        <end position="142"/>
    </location>
</feature>
<evidence type="ECO:0000313" key="3">
    <source>
        <dbReference type="Proteomes" id="UP000007115"/>
    </source>
</evidence>
<name>G9MHH6_HYPVG</name>
<dbReference type="VEuPathDB" id="FungiDB:TRIVIDRAFT_211610"/>
<comment type="caution">
    <text evidence="2">The sequence shown here is derived from an EMBL/GenBank/DDBJ whole genome shotgun (WGS) entry which is preliminary data.</text>
</comment>
<feature type="transmembrane region" description="Helical" evidence="1">
    <location>
        <begin position="51"/>
        <end position="73"/>
    </location>
</feature>
<dbReference type="EMBL" id="ABDF02000002">
    <property type="protein sequence ID" value="EHK26164.1"/>
    <property type="molecule type" value="Genomic_DNA"/>
</dbReference>
<dbReference type="InParanoid" id="G9MHH6"/>
<keyword evidence="1" id="KW-0472">Membrane</keyword>
<proteinExistence type="predicted"/>
<keyword evidence="3" id="KW-1185">Reference proteome</keyword>
<sequence>MVTITITVAAPVSISVPVPISVPVAVSIAIALPLFPLSLLPFLVPLLSLQVALSLSLFALFLALPPAFISFFLTFDLGLLTLLFFLAAFFLGDALLLLFNGSLFLPQLLSHSLAFRLLGCSVGGILFVRLGSSFLLLVGVFYTDFGSSGFTNTLLDCADIDQLANDFLGLVIHS</sequence>
<keyword evidence="1" id="KW-0812">Transmembrane</keyword>
<protein>
    <submittedName>
        <fullName evidence="2">Uncharacterized protein</fullName>
    </submittedName>
</protein>
<organism evidence="2 3">
    <name type="scientific">Hypocrea virens (strain Gv29-8 / FGSC 10586)</name>
    <name type="common">Gliocladium virens</name>
    <name type="synonym">Trichoderma virens</name>
    <dbReference type="NCBI Taxonomy" id="413071"/>
    <lineage>
        <taxon>Eukaryota</taxon>
        <taxon>Fungi</taxon>
        <taxon>Dikarya</taxon>
        <taxon>Ascomycota</taxon>
        <taxon>Pezizomycotina</taxon>
        <taxon>Sordariomycetes</taxon>
        <taxon>Hypocreomycetidae</taxon>
        <taxon>Hypocreales</taxon>
        <taxon>Hypocreaceae</taxon>
        <taxon>Trichoderma</taxon>
    </lineage>
</organism>
<dbReference type="AlphaFoldDB" id="G9MHH6"/>
<keyword evidence="1" id="KW-1133">Transmembrane helix</keyword>
<feature type="transmembrane region" description="Helical" evidence="1">
    <location>
        <begin position="79"/>
        <end position="105"/>
    </location>
</feature>
<evidence type="ECO:0000313" key="2">
    <source>
        <dbReference type="EMBL" id="EHK26164.1"/>
    </source>
</evidence>
<dbReference type="RefSeq" id="XP_013960378.1">
    <property type="nucleotide sequence ID" value="XM_014104903.1"/>
</dbReference>